<keyword evidence="2" id="KW-1185">Reference proteome</keyword>
<gene>
    <name evidence="1" type="ORF">FHS44_002424</name>
</gene>
<proteinExistence type="predicted"/>
<dbReference type="Proteomes" id="UP000552644">
    <property type="component" value="Unassembled WGS sequence"/>
</dbReference>
<comment type="caution">
    <text evidence="1">The sequence shown here is derived from an EMBL/GenBank/DDBJ whole genome shotgun (WGS) entry which is preliminary data.</text>
</comment>
<sequence length="104" mass="11716">MSVSPSLLRDARDWIDTRLGEIRENGLLAKVNSSPESRPKQCIWWSLEGDERMSMIALWDTGEAELSFALIETGEIRCEHRDIDDSPALEDALQAVLDWVSVTA</sequence>
<organism evidence="1 2">
    <name type="scientific">Streptosporangium saharense</name>
    <dbReference type="NCBI Taxonomy" id="1706840"/>
    <lineage>
        <taxon>Bacteria</taxon>
        <taxon>Bacillati</taxon>
        <taxon>Actinomycetota</taxon>
        <taxon>Actinomycetes</taxon>
        <taxon>Streptosporangiales</taxon>
        <taxon>Streptosporangiaceae</taxon>
        <taxon>Streptosporangium</taxon>
    </lineage>
</organism>
<reference evidence="1 2" key="1">
    <citation type="submission" date="2020-08" db="EMBL/GenBank/DDBJ databases">
        <title>Genomic Encyclopedia of Type Strains, Phase III (KMG-III): the genomes of soil and plant-associated and newly described type strains.</title>
        <authorList>
            <person name="Whitman W."/>
        </authorList>
    </citation>
    <scope>NUCLEOTIDE SEQUENCE [LARGE SCALE GENOMIC DNA]</scope>
    <source>
        <strain evidence="1 2">CECT 8840</strain>
    </source>
</reference>
<evidence type="ECO:0000313" key="1">
    <source>
        <dbReference type="EMBL" id="MBB4915339.1"/>
    </source>
</evidence>
<protein>
    <submittedName>
        <fullName evidence="1">Uncharacterized protein</fullName>
    </submittedName>
</protein>
<accession>A0A7W7QKQ1</accession>
<name>A0A7W7QKQ1_9ACTN</name>
<dbReference type="EMBL" id="JACHJP010000002">
    <property type="protein sequence ID" value="MBB4915339.1"/>
    <property type="molecule type" value="Genomic_DNA"/>
</dbReference>
<evidence type="ECO:0000313" key="2">
    <source>
        <dbReference type="Proteomes" id="UP000552644"/>
    </source>
</evidence>
<dbReference type="AlphaFoldDB" id="A0A7W7QKQ1"/>
<dbReference type="RefSeq" id="WP_184714016.1">
    <property type="nucleotide sequence ID" value="NZ_JACHJP010000002.1"/>
</dbReference>